<accession>A0A248TDT6</accession>
<dbReference type="Proteomes" id="UP000215137">
    <property type="component" value="Chromosome"/>
</dbReference>
<evidence type="ECO:0000256" key="7">
    <source>
        <dbReference type="PIRSR" id="PIRSR002854-1"/>
    </source>
</evidence>
<protein>
    <recommendedName>
        <fullName evidence="6">Lipoprotein</fullName>
    </recommendedName>
</protein>
<evidence type="ECO:0000313" key="9">
    <source>
        <dbReference type="EMBL" id="ASV66319.1"/>
    </source>
</evidence>
<keyword evidence="3" id="KW-0472">Membrane</keyword>
<evidence type="ECO:0000313" key="10">
    <source>
        <dbReference type="Proteomes" id="UP000215137"/>
    </source>
</evidence>
<keyword evidence="5 6" id="KW-0449">Lipoprotein</keyword>
<evidence type="ECO:0000256" key="2">
    <source>
        <dbReference type="ARBA" id="ARBA00022729"/>
    </source>
</evidence>
<reference evidence="9 10" key="1">
    <citation type="submission" date="2017-08" db="EMBL/GenBank/DDBJ databases">
        <title>Complete Genome Sequence of Bacillus kochii Oregon-R-modENCODE STRAIN BDGP4, isolated from Drosophila melanogaster gut.</title>
        <authorList>
            <person name="Wan K.H."/>
            <person name="Yu C."/>
            <person name="Park S."/>
            <person name="Hammonds A.S."/>
            <person name="Booth B.W."/>
            <person name="Celniker S.E."/>
        </authorList>
    </citation>
    <scope>NUCLEOTIDE SEQUENCE [LARGE SCALE GENOMIC DNA]</scope>
    <source>
        <strain evidence="9 10">BDGP4</strain>
    </source>
</reference>
<feature type="chain" id="PRO_5038949231" description="Lipoprotein" evidence="8">
    <location>
        <begin position="20"/>
        <end position="271"/>
    </location>
</feature>
<dbReference type="GO" id="GO:0016020">
    <property type="term" value="C:membrane"/>
    <property type="evidence" value="ECO:0007669"/>
    <property type="project" value="UniProtKB-SubCell"/>
</dbReference>
<dbReference type="PROSITE" id="PS51257">
    <property type="entry name" value="PROKAR_LIPOPROTEIN"/>
    <property type="match status" value="1"/>
</dbReference>
<dbReference type="PIRSF" id="PIRSF002854">
    <property type="entry name" value="MetQ"/>
    <property type="match status" value="1"/>
</dbReference>
<evidence type="ECO:0000256" key="3">
    <source>
        <dbReference type="ARBA" id="ARBA00023136"/>
    </source>
</evidence>
<evidence type="ECO:0000256" key="6">
    <source>
        <dbReference type="PIRNR" id="PIRNR002854"/>
    </source>
</evidence>
<dbReference type="InterPro" id="IPR004872">
    <property type="entry name" value="Lipoprotein_NlpA"/>
</dbReference>
<organism evidence="9 10">
    <name type="scientific">Cytobacillus kochii</name>
    <dbReference type="NCBI Taxonomy" id="859143"/>
    <lineage>
        <taxon>Bacteria</taxon>
        <taxon>Bacillati</taxon>
        <taxon>Bacillota</taxon>
        <taxon>Bacilli</taxon>
        <taxon>Bacillales</taxon>
        <taxon>Bacillaceae</taxon>
        <taxon>Cytobacillus</taxon>
    </lineage>
</organism>
<dbReference type="Gene3D" id="3.40.190.10">
    <property type="entry name" value="Periplasmic binding protein-like II"/>
    <property type="match status" value="2"/>
</dbReference>
<comment type="subcellular location">
    <subcellularLocation>
        <location evidence="1">Membrane</location>
        <topology evidence="1">Lipid-anchor</topology>
    </subcellularLocation>
</comment>
<dbReference type="AlphaFoldDB" id="A0A248TDT6"/>
<feature type="lipid moiety-binding region" description="S-diacylglycerol cysteine" evidence="7">
    <location>
        <position position="20"/>
    </location>
</feature>
<dbReference type="SUPFAM" id="SSF53850">
    <property type="entry name" value="Periplasmic binding protein-like II"/>
    <property type="match status" value="1"/>
</dbReference>
<dbReference type="EMBL" id="CP022983">
    <property type="protein sequence ID" value="ASV66319.1"/>
    <property type="molecule type" value="Genomic_DNA"/>
</dbReference>
<dbReference type="RefSeq" id="WP_095369894.1">
    <property type="nucleotide sequence ID" value="NZ_CP022983.1"/>
</dbReference>
<dbReference type="PANTHER" id="PTHR30429:SF0">
    <property type="entry name" value="METHIONINE-BINDING LIPOPROTEIN METQ"/>
    <property type="match status" value="1"/>
</dbReference>
<proteinExistence type="inferred from homology"/>
<name>A0A248TDT6_9BACI</name>
<dbReference type="Pfam" id="PF03180">
    <property type="entry name" value="Lipoprotein_9"/>
    <property type="match status" value="1"/>
</dbReference>
<evidence type="ECO:0000256" key="5">
    <source>
        <dbReference type="ARBA" id="ARBA00023288"/>
    </source>
</evidence>
<dbReference type="KEGG" id="bko:CKF48_02565"/>
<dbReference type="PANTHER" id="PTHR30429">
    <property type="entry name" value="D-METHIONINE-BINDING LIPOPROTEIN METQ"/>
    <property type="match status" value="1"/>
</dbReference>
<feature type="signal peptide" evidence="8">
    <location>
        <begin position="1"/>
        <end position="19"/>
    </location>
</feature>
<gene>
    <name evidence="9" type="ORF">CKF48_02565</name>
</gene>
<dbReference type="OrthoDB" id="9812878at2"/>
<evidence type="ECO:0000256" key="4">
    <source>
        <dbReference type="ARBA" id="ARBA00023139"/>
    </source>
</evidence>
<sequence length="271" mass="29905">MRKVWLLFFVLTCCTVLSACGTSGSSGEEKKEMVLGATVPYSDMLEQGVAPLLEEKGYKVEVKEFNDYVQPNIALDSGDLDGNLFQHKVYLENFNTEKGMDLVDIISVPTAPIGIYSEKFNSLEEVKDGSTMAIANDPTNLARGLTVARDAGLIELKDDINPVNATVNDVLSNPKNLKFHEVDAAQLPRSLESVDLAAVNGNFAVAAGLDLTTAIYRDQIPEEIQNRIVVRKEDKDAQMAKDIIEAIESEEFAKVIEENFKGFHKPEWMGE</sequence>
<keyword evidence="4" id="KW-0564">Palmitate</keyword>
<keyword evidence="10" id="KW-1185">Reference proteome</keyword>
<keyword evidence="2 8" id="KW-0732">Signal</keyword>
<evidence type="ECO:0000256" key="1">
    <source>
        <dbReference type="ARBA" id="ARBA00004635"/>
    </source>
</evidence>
<evidence type="ECO:0000256" key="8">
    <source>
        <dbReference type="SAM" id="SignalP"/>
    </source>
</evidence>
<comment type="similarity">
    <text evidence="6">Belongs to the nlpA lipoprotein family.</text>
</comment>